<dbReference type="InterPro" id="IPR001810">
    <property type="entry name" value="F-box_dom"/>
</dbReference>
<dbReference type="SUPFAM" id="SSF52047">
    <property type="entry name" value="RNI-like"/>
    <property type="match status" value="1"/>
</dbReference>
<reference evidence="2" key="1">
    <citation type="submission" date="2022-07" db="EMBL/GenBank/DDBJ databases">
        <title>Genome Sequence of Leucocoprinus birnbaumii.</title>
        <authorList>
            <person name="Buettner E."/>
        </authorList>
    </citation>
    <scope>NUCLEOTIDE SEQUENCE</scope>
    <source>
        <strain evidence="2">VT141</strain>
    </source>
</reference>
<protein>
    <recommendedName>
        <fullName evidence="1">F-box domain-containing protein</fullName>
    </recommendedName>
</protein>
<dbReference type="Proteomes" id="UP001213000">
    <property type="component" value="Unassembled WGS sequence"/>
</dbReference>
<evidence type="ECO:0000259" key="1">
    <source>
        <dbReference type="PROSITE" id="PS50181"/>
    </source>
</evidence>
<dbReference type="PROSITE" id="PS50181">
    <property type="entry name" value="FBOX"/>
    <property type="match status" value="1"/>
</dbReference>
<evidence type="ECO:0000313" key="3">
    <source>
        <dbReference type="Proteomes" id="UP001213000"/>
    </source>
</evidence>
<accession>A0AAD5VUY8</accession>
<dbReference type="AlphaFoldDB" id="A0AAD5VUY8"/>
<comment type="caution">
    <text evidence="2">The sequence shown here is derived from an EMBL/GenBank/DDBJ whole genome shotgun (WGS) entry which is preliminary data.</text>
</comment>
<keyword evidence="3" id="KW-1185">Reference proteome</keyword>
<dbReference type="EMBL" id="JANIEX010000522">
    <property type="protein sequence ID" value="KAJ3565987.1"/>
    <property type="molecule type" value="Genomic_DNA"/>
</dbReference>
<feature type="domain" description="F-box" evidence="1">
    <location>
        <begin position="5"/>
        <end position="50"/>
    </location>
</feature>
<name>A0AAD5VUY8_9AGAR</name>
<organism evidence="2 3">
    <name type="scientific">Leucocoprinus birnbaumii</name>
    <dbReference type="NCBI Taxonomy" id="56174"/>
    <lineage>
        <taxon>Eukaryota</taxon>
        <taxon>Fungi</taxon>
        <taxon>Dikarya</taxon>
        <taxon>Basidiomycota</taxon>
        <taxon>Agaricomycotina</taxon>
        <taxon>Agaricomycetes</taxon>
        <taxon>Agaricomycetidae</taxon>
        <taxon>Agaricales</taxon>
        <taxon>Agaricineae</taxon>
        <taxon>Agaricaceae</taxon>
        <taxon>Leucocoprinus</taxon>
    </lineage>
</organism>
<proteinExistence type="predicted"/>
<sequence length="637" mass="71854">MPGELATWADLPVEILDQIIGLCDTPALLTLSYLNTQLNTLALETLFKRENVTSPKLGYIVSRLARPEIVPALNAALWLTHLPHVTYYLNPDVERLFFEVRGLQRLVGRFRQNDRLDLYFSSVDRWFADTGSRRKSGGQMWIEQETWRTIFLRLLRTALNKGCNSMRVEGAHKLQTYYLADQLGDAIQRNVTVNAIVASPPLRVSAPSSSGTAPSSAMLADEMAGARILTPPSRPSIKKRLVRWVKKRLGLKVPSRNSLITGASTSLTPIIHTIPTKPIATPILEAQPLNSALEDTARTLFQTSNPCLKTLNLRSSMMFQPLFFAHTLDLISAHSSTIATLQLVSIKAPQDVWDTLFQTINLPAIQRFVYLYDTLIVEEPLVTPTLLLQFFKRHPSLQIVELYGVDVGDQDKSTEVAFPSVEEGTLPNLGRLDAHPKIISWLLQWPKASPKLDHVCLTSEYMATRLITTIPHFHPYDAFDTGLLALSSLLTPDTPFPPDPIYANTPADLRPIHLQLKFSTENMLLEWFLSHTSTNDTNQGQSVLQLLTNIRRLTISAHYHTRFESEHKQVIPRFLGMFPSLKELELTELPYPDEIQEPGFIEDVKKQVKTLERFVIGRDVVWDVNGVEGSILDECWD</sequence>
<evidence type="ECO:0000313" key="2">
    <source>
        <dbReference type="EMBL" id="KAJ3565987.1"/>
    </source>
</evidence>
<gene>
    <name evidence="2" type="ORF">NP233_g7289</name>
</gene>